<dbReference type="Proteomes" id="UP000270743">
    <property type="component" value="Unassembled WGS sequence"/>
</dbReference>
<keyword evidence="1" id="KW-0805">Transcription regulation</keyword>
<name>A0A3S4DXZ4_9RHOB</name>
<keyword evidence="7" id="KW-1185">Reference proteome</keyword>
<dbReference type="Gene3D" id="1.10.357.10">
    <property type="entry name" value="Tetracycline Repressor, domain 2"/>
    <property type="match status" value="1"/>
</dbReference>
<dbReference type="Pfam" id="PF17937">
    <property type="entry name" value="TetR_C_28"/>
    <property type="match status" value="1"/>
</dbReference>
<evidence type="ECO:0000313" key="7">
    <source>
        <dbReference type="Proteomes" id="UP000270743"/>
    </source>
</evidence>
<dbReference type="SUPFAM" id="SSF46689">
    <property type="entry name" value="Homeodomain-like"/>
    <property type="match status" value="1"/>
</dbReference>
<dbReference type="InterPro" id="IPR041479">
    <property type="entry name" value="TetR_CgmR_C"/>
</dbReference>
<evidence type="ECO:0000256" key="3">
    <source>
        <dbReference type="ARBA" id="ARBA00023163"/>
    </source>
</evidence>
<dbReference type="Pfam" id="PF00440">
    <property type="entry name" value="TetR_N"/>
    <property type="match status" value="1"/>
</dbReference>
<dbReference type="EMBL" id="UZWE01000046">
    <property type="protein sequence ID" value="VDS09954.1"/>
    <property type="molecule type" value="Genomic_DNA"/>
</dbReference>
<gene>
    <name evidence="6" type="ORF">PARHAE_03164</name>
</gene>
<dbReference type="GO" id="GO:0003677">
    <property type="term" value="F:DNA binding"/>
    <property type="evidence" value="ECO:0007669"/>
    <property type="project" value="UniProtKB-UniRule"/>
</dbReference>
<evidence type="ECO:0000313" key="6">
    <source>
        <dbReference type="EMBL" id="VDS09954.1"/>
    </source>
</evidence>
<keyword evidence="2 4" id="KW-0238">DNA-binding</keyword>
<organism evidence="6 7">
    <name type="scientific">Paracoccus haematequi</name>
    <dbReference type="NCBI Taxonomy" id="2491866"/>
    <lineage>
        <taxon>Bacteria</taxon>
        <taxon>Pseudomonadati</taxon>
        <taxon>Pseudomonadota</taxon>
        <taxon>Alphaproteobacteria</taxon>
        <taxon>Rhodobacterales</taxon>
        <taxon>Paracoccaceae</taxon>
        <taxon>Paracoccus</taxon>
    </lineage>
</organism>
<dbReference type="InterPro" id="IPR009057">
    <property type="entry name" value="Homeodomain-like_sf"/>
</dbReference>
<dbReference type="AlphaFoldDB" id="A0A3S4DXZ4"/>
<evidence type="ECO:0000259" key="5">
    <source>
        <dbReference type="PROSITE" id="PS50977"/>
    </source>
</evidence>
<dbReference type="PRINTS" id="PR00455">
    <property type="entry name" value="HTHTETR"/>
</dbReference>
<reference evidence="6 7" key="1">
    <citation type="submission" date="2018-12" db="EMBL/GenBank/DDBJ databases">
        <authorList>
            <person name="Criscuolo A."/>
        </authorList>
    </citation>
    <scope>NUCLEOTIDE SEQUENCE [LARGE SCALE GENOMIC DNA]</scope>
    <source>
        <strain evidence="6">ACIP1116241</strain>
    </source>
</reference>
<dbReference type="PANTHER" id="PTHR47506">
    <property type="entry name" value="TRANSCRIPTIONAL REGULATORY PROTEIN"/>
    <property type="match status" value="1"/>
</dbReference>
<dbReference type="PROSITE" id="PS50977">
    <property type="entry name" value="HTH_TETR_2"/>
    <property type="match status" value="1"/>
</dbReference>
<accession>A0A3S4DXZ4</accession>
<dbReference type="InterPro" id="IPR001647">
    <property type="entry name" value="HTH_TetR"/>
</dbReference>
<feature type="domain" description="HTH tetR-type" evidence="5">
    <location>
        <begin position="6"/>
        <end position="66"/>
    </location>
</feature>
<evidence type="ECO:0000256" key="1">
    <source>
        <dbReference type="ARBA" id="ARBA00023015"/>
    </source>
</evidence>
<evidence type="ECO:0000256" key="4">
    <source>
        <dbReference type="PROSITE-ProRule" id="PRU00335"/>
    </source>
</evidence>
<dbReference type="RefSeq" id="WP_126155560.1">
    <property type="nucleotide sequence ID" value="NZ_UZWE01000046.1"/>
</dbReference>
<feature type="DNA-binding region" description="H-T-H motif" evidence="4">
    <location>
        <begin position="29"/>
        <end position="48"/>
    </location>
</feature>
<evidence type="ECO:0000256" key="2">
    <source>
        <dbReference type="ARBA" id="ARBA00023125"/>
    </source>
</evidence>
<keyword evidence="3" id="KW-0804">Transcription</keyword>
<dbReference type="OrthoDB" id="9809772at2"/>
<sequence length="185" mass="20325">MARPRSIDRERLLDAAEEIVRNQGASALTIDALARACGITKGGVQYAFGTKDDIIDAMFTRWNRDYDAKFAAVAGPDADGMQRIRAHLAATREADEVSMTKAASLMAGLMQTPEHLASTRQWYRDRLAGLDADTPESRRARLAFLACEGAFLLHFLRFMPLEDAEWQAVFADIGGLLDSDGCPDS</sequence>
<protein>
    <submittedName>
        <fullName evidence="6">Transcriptional regulator BetI</fullName>
    </submittedName>
</protein>
<proteinExistence type="predicted"/>
<dbReference type="PANTHER" id="PTHR47506:SF1">
    <property type="entry name" value="HTH-TYPE TRANSCRIPTIONAL REGULATOR YJDC"/>
    <property type="match status" value="1"/>
</dbReference>